<reference evidence="1" key="2">
    <citation type="submission" date="2022-01" db="EMBL/GenBank/DDBJ databases">
        <authorList>
            <person name="Yamashiro T."/>
            <person name="Shiraishi A."/>
            <person name="Satake H."/>
            <person name="Nakayama K."/>
        </authorList>
    </citation>
    <scope>NUCLEOTIDE SEQUENCE</scope>
</reference>
<dbReference type="EMBL" id="BQNB010014755">
    <property type="protein sequence ID" value="GJT32026.1"/>
    <property type="molecule type" value="Genomic_DNA"/>
</dbReference>
<proteinExistence type="predicted"/>
<evidence type="ECO:0000313" key="1">
    <source>
        <dbReference type="EMBL" id="GJT32026.1"/>
    </source>
</evidence>
<comment type="caution">
    <text evidence="1">The sequence shown here is derived from an EMBL/GenBank/DDBJ whole genome shotgun (WGS) entry which is preliminary data.</text>
</comment>
<dbReference type="Proteomes" id="UP001151760">
    <property type="component" value="Unassembled WGS sequence"/>
</dbReference>
<gene>
    <name evidence="1" type="ORF">Tco_0922445</name>
</gene>
<accession>A0ABQ5D1F0</accession>
<name>A0ABQ5D1F0_9ASTR</name>
<keyword evidence="2" id="KW-1185">Reference proteome</keyword>
<organism evidence="1 2">
    <name type="scientific">Tanacetum coccineum</name>
    <dbReference type="NCBI Taxonomy" id="301880"/>
    <lineage>
        <taxon>Eukaryota</taxon>
        <taxon>Viridiplantae</taxon>
        <taxon>Streptophyta</taxon>
        <taxon>Embryophyta</taxon>
        <taxon>Tracheophyta</taxon>
        <taxon>Spermatophyta</taxon>
        <taxon>Magnoliopsida</taxon>
        <taxon>eudicotyledons</taxon>
        <taxon>Gunneridae</taxon>
        <taxon>Pentapetalae</taxon>
        <taxon>asterids</taxon>
        <taxon>campanulids</taxon>
        <taxon>Asterales</taxon>
        <taxon>Asteraceae</taxon>
        <taxon>Asteroideae</taxon>
        <taxon>Anthemideae</taxon>
        <taxon>Anthemidinae</taxon>
        <taxon>Tanacetum</taxon>
    </lineage>
</organism>
<sequence length="187" mass="21050">MTTLAENVIFAGADNRPPMLDKSMYNSWKSHIILYIIGKEHGRIILNSILNVPLVYGTIKVDGVTRTKTYEELSDQEKLQDDSPLHQQQYQAPISHLTPVVPQNAYQAPAIQQSQANFPQLDSRLVVPAFLPRDDPIASLNKAMSFLSITIASRYPTTNNQLRTSSNPRNQATIEDGRVTVKQVHRR</sequence>
<evidence type="ECO:0008006" key="3">
    <source>
        <dbReference type="Google" id="ProtNLM"/>
    </source>
</evidence>
<reference evidence="1" key="1">
    <citation type="journal article" date="2022" name="Int. J. Mol. Sci.">
        <title>Draft Genome of Tanacetum Coccineum: Genomic Comparison of Closely Related Tanacetum-Family Plants.</title>
        <authorList>
            <person name="Yamashiro T."/>
            <person name="Shiraishi A."/>
            <person name="Nakayama K."/>
            <person name="Satake H."/>
        </authorList>
    </citation>
    <scope>NUCLEOTIDE SEQUENCE</scope>
</reference>
<evidence type="ECO:0000313" key="2">
    <source>
        <dbReference type="Proteomes" id="UP001151760"/>
    </source>
</evidence>
<protein>
    <recommendedName>
        <fullName evidence="3">Integrase, catalytic region, zinc finger, CCHC-type, peptidase aspartic, catalytic</fullName>
    </recommendedName>
</protein>